<dbReference type="Pfam" id="PF00076">
    <property type="entry name" value="RRM_1"/>
    <property type="match status" value="2"/>
</dbReference>
<proteinExistence type="inferred from homology"/>
<reference evidence="8" key="3">
    <citation type="submission" date="2025-09" db="UniProtKB">
        <authorList>
            <consortium name="Ensembl"/>
        </authorList>
    </citation>
    <scope>IDENTIFICATION</scope>
</reference>
<evidence type="ECO:0000256" key="2">
    <source>
        <dbReference type="ARBA" id="ARBA00007077"/>
    </source>
</evidence>
<dbReference type="GeneID" id="108430147"/>
<keyword evidence="3 5" id="KW-0694">RNA-binding</keyword>
<evidence type="ECO:0000256" key="4">
    <source>
        <dbReference type="ARBA" id="ARBA00023242"/>
    </source>
</evidence>
<dbReference type="CTD" id="23029"/>
<organism evidence="8 9">
    <name type="scientific">Pygocentrus nattereri</name>
    <name type="common">Red-bellied piranha</name>
    <dbReference type="NCBI Taxonomy" id="42514"/>
    <lineage>
        <taxon>Eukaryota</taxon>
        <taxon>Metazoa</taxon>
        <taxon>Chordata</taxon>
        <taxon>Craniata</taxon>
        <taxon>Vertebrata</taxon>
        <taxon>Euteleostomi</taxon>
        <taxon>Actinopterygii</taxon>
        <taxon>Neopterygii</taxon>
        <taxon>Teleostei</taxon>
        <taxon>Ostariophysi</taxon>
        <taxon>Characiformes</taxon>
        <taxon>Characoidei</taxon>
        <taxon>Pygocentrus</taxon>
    </lineage>
</organism>
<comment type="similarity">
    <text evidence="2">Belongs to the RRM RBM34 family.</text>
</comment>
<dbReference type="OMA" id="KCTDEQM"/>
<dbReference type="Proteomes" id="UP001501920">
    <property type="component" value="Chromosome 15"/>
</dbReference>
<feature type="compositionally biased region" description="Basic and acidic residues" evidence="6">
    <location>
        <begin position="80"/>
        <end position="104"/>
    </location>
</feature>
<gene>
    <name evidence="8" type="primary">RBM34</name>
</gene>
<keyword evidence="4" id="KW-0539">Nucleus</keyword>
<evidence type="ECO:0000313" key="8">
    <source>
        <dbReference type="Ensembl" id="ENSPNAP00000027695.1"/>
    </source>
</evidence>
<dbReference type="AlphaFoldDB" id="A0A3B4DW83"/>
<dbReference type="InterPro" id="IPR000504">
    <property type="entry name" value="RRM_dom"/>
</dbReference>
<dbReference type="SUPFAM" id="SSF54928">
    <property type="entry name" value="RNA-binding domain, RBD"/>
    <property type="match status" value="2"/>
</dbReference>
<dbReference type="Ensembl" id="ENSPNAT00000001895.2">
    <property type="protein sequence ID" value="ENSPNAP00000027695.1"/>
    <property type="gene ID" value="ENSPNAG00000002639.2"/>
</dbReference>
<evidence type="ECO:0000256" key="6">
    <source>
        <dbReference type="SAM" id="MobiDB-lite"/>
    </source>
</evidence>
<feature type="domain" description="RRM" evidence="7">
    <location>
        <begin position="158"/>
        <end position="253"/>
    </location>
</feature>
<evidence type="ECO:0000256" key="1">
    <source>
        <dbReference type="ARBA" id="ARBA00004604"/>
    </source>
</evidence>
<dbReference type="PANTHER" id="PTHR23236">
    <property type="entry name" value="EUKARYOTIC TRANSLATION INITIATION FACTOR 4B/4H"/>
    <property type="match status" value="1"/>
</dbReference>
<feature type="region of interest" description="Disordered" evidence="6">
    <location>
        <begin position="337"/>
        <end position="431"/>
    </location>
</feature>
<feature type="region of interest" description="Disordered" evidence="6">
    <location>
        <begin position="66"/>
        <end position="123"/>
    </location>
</feature>
<dbReference type="SMART" id="SM00360">
    <property type="entry name" value="RRM"/>
    <property type="match status" value="2"/>
</dbReference>
<dbReference type="InterPro" id="IPR012677">
    <property type="entry name" value="Nucleotide-bd_a/b_plait_sf"/>
</dbReference>
<dbReference type="GO" id="GO:0003723">
    <property type="term" value="F:RNA binding"/>
    <property type="evidence" value="ECO:0007669"/>
    <property type="project" value="UniProtKB-UniRule"/>
</dbReference>
<feature type="compositionally biased region" description="Basic residues" evidence="6">
    <location>
        <begin position="412"/>
        <end position="431"/>
    </location>
</feature>
<dbReference type="GeneTree" id="ENSGT00390000011249"/>
<dbReference type="RefSeq" id="XP_017557930.1">
    <property type="nucleotide sequence ID" value="XM_017702441.2"/>
</dbReference>
<dbReference type="InterPro" id="IPR034221">
    <property type="entry name" value="RBM34_RRM2"/>
</dbReference>
<protein>
    <recommendedName>
        <fullName evidence="7">RRM domain-containing protein</fullName>
    </recommendedName>
</protein>
<name>A0A3B4DW83_PYGNA</name>
<evidence type="ECO:0000256" key="3">
    <source>
        <dbReference type="ARBA" id="ARBA00022884"/>
    </source>
</evidence>
<dbReference type="Gene3D" id="3.30.70.330">
    <property type="match status" value="2"/>
</dbReference>
<dbReference type="PROSITE" id="PS50102">
    <property type="entry name" value="RRM"/>
    <property type="match status" value="2"/>
</dbReference>
<dbReference type="PANTHER" id="PTHR23236:SF25">
    <property type="entry name" value="RNA-BINDING PROTEIN 34"/>
    <property type="match status" value="1"/>
</dbReference>
<keyword evidence="9" id="KW-1185">Reference proteome</keyword>
<dbReference type="InterPro" id="IPR035979">
    <property type="entry name" value="RBD_domain_sf"/>
</dbReference>
<evidence type="ECO:0000256" key="5">
    <source>
        <dbReference type="PROSITE-ProRule" id="PRU00176"/>
    </source>
</evidence>
<reference evidence="8 9" key="1">
    <citation type="submission" date="2020-10" db="EMBL/GenBank/DDBJ databases">
        <title>Pygocentrus nattereri (red-bellied piranha) genome, fPygNat1, primary haplotype.</title>
        <authorList>
            <person name="Myers G."/>
            <person name="Meyer A."/>
            <person name="Karagic N."/>
            <person name="Pippel M."/>
            <person name="Winkler S."/>
            <person name="Tracey A."/>
            <person name="Wood J."/>
            <person name="Formenti G."/>
            <person name="Howe K."/>
            <person name="Fedrigo O."/>
            <person name="Jarvis E.D."/>
        </authorList>
    </citation>
    <scope>NUCLEOTIDE SEQUENCE [LARGE SCALE GENOMIC DNA]</scope>
</reference>
<evidence type="ECO:0000259" key="7">
    <source>
        <dbReference type="PROSITE" id="PS50102"/>
    </source>
</evidence>
<reference evidence="8" key="2">
    <citation type="submission" date="2025-08" db="UniProtKB">
        <authorList>
            <consortium name="Ensembl"/>
        </authorList>
    </citation>
    <scope>IDENTIFICATION</scope>
</reference>
<dbReference type="OrthoDB" id="442677at2759"/>
<feature type="domain" description="RRM" evidence="7">
    <location>
        <begin position="261"/>
        <end position="338"/>
    </location>
</feature>
<evidence type="ECO:0000313" key="9">
    <source>
        <dbReference type="Proteomes" id="UP001501920"/>
    </source>
</evidence>
<dbReference type="CDD" id="cd12394">
    <property type="entry name" value="RRM1_RBM34"/>
    <property type="match status" value="1"/>
</dbReference>
<dbReference type="STRING" id="42514.ENSPNAP00000027695"/>
<comment type="subcellular location">
    <subcellularLocation>
        <location evidence="1">Nucleus</location>
        <location evidence="1">Nucleolus</location>
    </subcellularLocation>
</comment>
<dbReference type="CDD" id="cd12395">
    <property type="entry name" value="RRM2_RBM34"/>
    <property type="match status" value="1"/>
</dbReference>
<sequence length="431" mass="47682">MKRKHAVQSEVAVSNAGQDYVVGLVSSSLGAKQTTPSTGSLSSLFSSASSNTLVFVPAAKVEQKTSCVKPEAGQVASSKEALKQKKTPKEKSAAEKKLQSREAALENADNEDVEKSPKKVKHKAPKLHYDRGMLEDEQPAKRRKIQQNPAEERIKLKRTVFVGNLPVNCKKKDLKRIFRDLGGIESVRFRSVVREDPSISRRLATIQRQVDPKRPSINAYVVFKEEEGAVNALQRNGLEIEKDVYIRVDRVSKHLLHDHKRSVFVGNLPYDIMELPLRKHFEECGKVEAVRLVRDHNSGVGKGFGYVLFENADSVMLALKLNGSQLLDRTIRVKRSVKKEKEKKSNRASGRNAKGQSGKGAGRRKGPQPGSFKGAKSAESNKSAGQSFKKGFGRGNKTSTSFTGEMVDPSTKKGKGLKKRFKPKKNKPANI</sequence>
<accession>A0A3B4DW83</accession>